<dbReference type="AlphaFoldDB" id="A0A1V6N2R5"/>
<gene>
    <name evidence="3" type="ORF">MBBAR_6c00070</name>
</gene>
<organism evidence="3 4">
    <name type="scientific">Methanobrevibacter arboriphilus JCM 13429 = DSM 1125</name>
    <dbReference type="NCBI Taxonomy" id="1300164"/>
    <lineage>
        <taxon>Archaea</taxon>
        <taxon>Methanobacteriati</taxon>
        <taxon>Methanobacteriota</taxon>
        <taxon>Methanomada group</taxon>
        <taxon>Methanobacteria</taxon>
        <taxon>Methanobacteriales</taxon>
        <taxon>Methanobacteriaceae</taxon>
        <taxon>Methanobrevibacter</taxon>
    </lineage>
</organism>
<dbReference type="Proteomes" id="UP000191661">
    <property type="component" value="Unassembled WGS sequence"/>
</dbReference>
<dbReference type="OrthoDB" id="106876at2157"/>
<dbReference type="InterPro" id="IPR057262">
    <property type="entry name" value="MJ0548_N"/>
</dbReference>
<sequence>MSLIIAYVGKKGCVMASDKRRIAYFGDKENREKLEEEIYSGSIKNDEDLKKRSDELNITLKISDDANKIRYIENVIVGEVSSRTTFETRRKRIYGTTYGYQIIEMLGSDITHSEKGENAIILFGNKISKAMANDLISKKWKSSFSLKYMGEIFESVLEEVASKTPSLGKKCDVMIVHPELDKKSSQEYLDETIRRDVQLLGKWREKLKSDLLEQNETIQLATKIINEGDIGVVSTTDGPILQVTLNKDVQAYDTNWKQLAKPGEIVVMISNPGDVEIGDEVVIENEILCIKRNKSHLKCDIILCDT</sequence>
<dbReference type="Pfam" id="PF25274">
    <property type="entry name" value="MJ0548_C"/>
    <property type="match status" value="1"/>
</dbReference>
<accession>A0A1V6N2R5</accession>
<comment type="caution">
    <text evidence="3">The sequence shown here is derived from an EMBL/GenBank/DDBJ whole genome shotgun (WGS) entry which is preliminary data.</text>
</comment>
<evidence type="ECO:0000313" key="3">
    <source>
        <dbReference type="EMBL" id="OQD58897.1"/>
    </source>
</evidence>
<evidence type="ECO:0000259" key="1">
    <source>
        <dbReference type="Pfam" id="PF09894"/>
    </source>
</evidence>
<name>A0A1V6N2R5_METAZ</name>
<proteinExistence type="predicted"/>
<evidence type="ECO:0000313" key="4">
    <source>
        <dbReference type="Proteomes" id="UP000191661"/>
    </source>
</evidence>
<feature type="domain" description="Connectase MJ0548-like N-terminal" evidence="1">
    <location>
        <begin position="1"/>
        <end position="197"/>
    </location>
</feature>
<reference evidence="3 4" key="1">
    <citation type="submission" date="2014-12" db="EMBL/GenBank/DDBJ databases">
        <title>Genome sequence of Methanobrevibacter arboriphilicus DH1, DSM1125.</title>
        <authorList>
            <person name="Poehlein A."/>
            <person name="Thauer R.K."/>
            <person name="Seedorf H."/>
            <person name="Daniel R."/>
        </authorList>
    </citation>
    <scope>NUCLEOTIDE SEQUENCE [LARGE SCALE GENOMIC DNA]</scope>
    <source>
        <strain evidence="3 4">DH1</strain>
    </source>
</reference>
<dbReference type="InterPro" id="IPR016754">
    <property type="entry name" value="MJ0548-like"/>
</dbReference>
<evidence type="ECO:0000259" key="2">
    <source>
        <dbReference type="Pfam" id="PF25274"/>
    </source>
</evidence>
<keyword evidence="4" id="KW-1185">Reference proteome</keyword>
<feature type="domain" description="Connectase MJ0548-like C-terminal" evidence="2">
    <location>
        <begin position="202"/>
        <end position="304"/>
    </location>
</feature>
<dbReference type="RefSeq" id="WP_080459963.1">
    <property type="nucleotide sequence ID" value="NZ_JXMW01000006.1"/>
</dbReference>
<dbReference type="PIRSF" id="PIRSF019262">
    <property type="entry name" value="UCP019262"/>
    <property type="match status" value="1"/>
</dbReference>
<dbReference type="InterPro" id="IPR057377">
    <property type="entry name" value="MJ0548_C"/>
</dbReference>
<protein>
    <recommendedName>
        <fullName evidence="5">DUF2121 domain-containing protein</fullName>
    </recommendedName>
</protein>
<dbReference type="EMBL" id="JXMW01000006">
    <property type="protein sequence ID" value="OQD58897.1"/>
    <property type="molecule type" value="Genomic_DNA"/>
</dbReference>
<evidence type="ECO:0008006" key="5">
    <source>
        <dbReference type="Google" id="ProtNLM"/>
    </source>
</evidence>
<dbReference type="Pfam" id="PF09894">
    <property type="entry name" value="MJ0548_N"/>
    <property type="match status" value="1"/>
</dbReference>